<keyword evidence="2" id="KW-1185">Reference proteome</keyword>
<dbReference type="EMBL" id="BGZK01002527">
    <property type="protein sequence ID" value="GBP94641.1"/>
    <property type="molecule type" value="Genomic_DNA"/>
</dbReference>
<sequence>MASAPYVALLLPTAPVVHVNVPSSKPWLQRHVASNCAGGVVHDVPSSKPWLQRRNVALLPTAPGSLRECAVIETTWLQRRNVALLPNCAGG</sequence>
<dbReference type="AlphaFoldDB" id="A0A4C2A120"/>
<gene>
    <name evidence="1" type="ORF">EVAR_91165_1</name>
</gene>
<protein>
    <submittedName>
        <fullName evidence="1">Uncharacterized protein</fullName>
    </submittedName>
</protein>
<proteinExistence type="predicted"/>
<evidence type="ECO:0000313" key="2">
    <source>
        <dbReference type="Proteomes" id="UP000299102"/>
    </source>
</evidence>
<organism evidence="1 2">
    <name type="scientific">Eumeta variegata</name>
    <name type="common">Bagworm moth</name>
    <name type="synonym">Eumeta japonica</name>
    <dbReference type="NCBI Taxonomy" id="151549"/>
    <lineage>
        <taxon>Eukaryota</taxon>
        <taxon>Metazoa</taxon>
        <taxon>Ecdysozoa</taxon>
        <taxon>Arthropoda</taxon>
        <taxon>Hexapoda</taxon>
        <taxon>Insecta</taxon>
        <taxon>Pterygota</taxon>
        <taxon>Neoptera</taxon>
        <taxon>Endopterygota</taxon>
        <taxon>Lepidoptera</taxon>
        <taxon>Glossata</taxon>
        <taxon>Ditrysia</taxon>
        <taxon>Tineoidea</taxon>
        <taxon>Psychidae</taxon>
        <taxon>Oiketicinae</taxon>
        <taxon>Eumeta</taxon>
    </lineage>
</organism>
<name>A0A4C2A120_EUMVA</name>
<evidence type="ECO:0000313" key="1">
    <source>
        <dbReference type="EMBL" id="GBP94641.1"/>
    </source>
</evidence>
<accession>A0A4C2A120</accession>
<dbReference type="Proteomes" id="UP000299102">
    <property type="component" value="Unassembled WGS sequence"/>
</dbReference>
<reference evidence="1 2" key="1">
    <citation type="journal article" date="2019" name="Commun. Biol.">
        <title>The bagworm genome reveals a unique fibroin gene that provides high tensile strength.</title>
        <authorList>
            <person name="Kono N."/>
            <person name="Nakamura H."/>
            <person name="Ohtoshi R."/>
            <person name="Tomita M."/>
            <person name="Numata K."/>
            <person name="Arakawa K."/>
        </authorList>
    </citation>
    <scope>NUCLEOTIDE SEQUENCE [LARGE SCALE GENOMIC DNA]</scope>
</reference>
<comment type="caution">
    <text evidence="1">The sequence shown here is derived from an EMBL/GenBank/DDBJ whole genome shotgun (WGS) entry which is preliminary data.</text>
</comment>